<dbReference type="AlphaFoldDB" id="A0AAV4ZG73"/>
<protein>
    <recommendedName>
        <fullName evidence="4">Universal stress protein UspA</fullName>
    </recommendedName>
</protein>
<dbReference type="EMBL" id="BPQO01000002">
    <property type="protein sequence ID" value="GJD87222.1"/>
    <property type="molecule type" value="Genomic_DNA"/>
</dbReference>
<reference evidence="2" key="1">
    <citation type="journal article" date="2016" name="Front. Microbiol.">
        <title>Genome Sequence of the Piezophilic, Mesophilic Sulfate-Reducing Bacterium Desulfovibrio indicus J2T.</title>
        <authorList>
            <person name="Cao J."/>
            <person name="Maignien L."/>
            <person name="Shao Z."/>
            <person name="Alain K."/>
            <person name="Jebbar M."/>
        </authorList>
    </citation>
    <scope>NUCLEOTIDE SEQUENCE</scope>
    <source>
        <strain evidence="2">DSM 16372</strain>
    </source>
</reference>
<dbReference type="PANTHER" id="PTHR46268:SF15">
    <property type="entry name" value="UNIVERSAL STRESS PROTEIN HP_0031"/>
    <property type="match status" value="1"/>
</dbReference>
<proteinExistence type="inferred from homology"/>
<name>A0AAV4ZG73_9HYPH</name>
<dbReference type="Proteomes" id="UP001055247">
    <property type="component" value="Unassembled WGS sequence"/>
</dbReference>
<dbReference type="RefSeq" id="WP_238229480.1">
    <property type="nucleotide sequence ID" value="NZ_BPQO01000002.1"/>
</dbReference>
<evidence type="ECO:0000313" key="2">
    <source>
        <dbReference type="EMBL" id="GJD87222.1"/>
    </source>
</evidence>
<reference evidence="2" key="2">
    <citation type="submission" date="2021-08" db="EMBL/GenBank/DDBJ databases">
        <authorList>
            <person name="Tani A."/>
            <person name="Ola A."/>
            <person name="Ogura Y."/>
            <person name="Katsura K."/>
            <person name="Hayashi T."/>
        </authorList>
    </citation>
    <scope>NUCLEOTIDE SEQUENCE</scope>
    <source>
        <strain evidence="2">DSM 16372</strain>
    </source>
</reference>
<dbReference type="Gene3D" id="3.40.50.12370">
    <property type="match status" value="1"/>
</dbReference>
<gene>
    <name evidence="2" type="ORF">BHAOGJBA_0722</name>
</gene>
<comment type="caution">
    <text evidence="2">The sequence shown here is derived from an EMBL/GenBank/DDBJ whole genome shotgun (WGS) entry which is preliminary data.</text>
</comment>
<dbReference type="CDD" id="cd00293">
    <property type="entry name" value="USP-like"/>
    <property type="match status" value="1"/>
</dbReference>
<evidence type="ECO:0000256" key="1">
    <source>
        <dbReference type="ARBA" id="ARBA00008791"/>
    </source>
</evidence>
<dbReference type="SUPFAM" id="SSF52402">
    <property type="entry name" value="Adenine nucleotide alpha hydrolases-like"/>
    <property type="match status" value="2"/>
</dbReference>
<evidence type="ECO:0008006" key="4">
    <source>
        <dbReference type="Google" id="ProtNLM"/>
    </source>
</evidence>
<accession>A0AAV4ZG73</accession>
<sequence>MTYASIMVGVDDGLHASARVRLAADVAQRFGARLLGAAACLPDYPQSYGETAAPMGLVIEEIRQAALDKLAGAERAFRAASSLADRTVWRSDLAGPVPFLARQSRAADLVVLGRYADDEGVSPGMTVGVGDALMGLGRPVLVVPAGTGHLDAARVVIGWKNTLQTRRAISDAMPFLRRAEAVQVFSVADPADRSDVEDVVGYLALHDVSASAHVAAPSGWSVADDLQRAARHFRADLIVAGGYGYGRLREWFFGGVTRDLLERTPVCCLMSH</sequence>
<organism evidence="2 3">
    <name type="scientific">Methylobacterium hispanicum</name>
    <dbReference type="NCBI Taxonomy" id="270350"/>
    <lineage>
        <taxon>Bacteria</taxon>
        <taxon>Pseudomonadati</taxon>
        <taxon>Pseudomonadota</taxon>
        <taxon>Alphaproteobacteria</taxon>
        <taxon>Hyphomicrobiales</taxon>
        <taxon>Methylobacteriaceae</taxon>
        <taxon>Methylobacterium</taxon>
    </lineage>
</organism>
<dbReference type="PANTHER" id="PTHR46268">
    <property type="entry name" value="STRESS RESPONSE PROTEIN NHAX"/>
    <property type="match status" value="1"/>
</dbReference>
<comment type="similarity">
    <text evidence="1">Belongs to the universal stress protein A family.</text>
</comment>
<evidence type="ECO:0000313" key="3">
    <source>
        <dbReference type="Proteomes" id="UP001055247"/>
    </source>
</evidence>
<keyword evidence="3" id="KW-1185">Reference proteome</keyword>